<dbReference type="EMBL" id="BAFN01000001">
    <property type="protein sequence ID" value="GAN34937.1"/>
    <property type="molecule type" value="Genomic_DNA"/>
</dbReference>
<reference evidence="2" key="1">
    <citation type="journal article" date="2015" name="Genome Announc.">
        <title>Draft Genome Sequence of an Anaerobic Ammonium-Oxidizing Bacterium, "Candidatus Brocadia sinica".</title>
        <authorList>
            <person name="Oshiki M."/>
            <person name="Shinyako-Hata K."/>
            <person name="Satoh H."/>
            <person name="Okabe S."/>
        </authorList>
    </citation>
    <scope>NUCLEOTIDE SEQUENCE [LARGE SCALE GENOMIC DNA]</scope>
    <source>
        <strain evidence="2">JPN1</strain>
    </source>
</reference>
<organism evidence="1 2">
    <name type="scientific">Candidatus Brocadia sinica JPN1</name>
    <dbReference type="NCBI Taxonomy" id="1197129"/>
    <lineage>
        <taxon>Bacteria</taxon>
        <taxon>Pseudomonadati</taxon>
        <taxon>Planctomycetota</taxon>
        <taxon>Candidatus Brocadiia</taxon>
        <taxon>Candidatus Brocadiales</taxon>
        <taxon>Candidatus Brocadiaceae</taxon>
        <taxon>Candidatus Brocadia</taxon>
    </lineage>
</organism>
<sequence>MSNIQMIDVHLPTTDGRHIVMSRYTQPEKDVSLLLAQLGLTLPEQPPPKVYASGQVGSAFNAIRHFNNKKFYRSSIKTSGLLYKNPQKKIYVEVRRVFEFLTSTGVKYEIDVQSIESERVIELIKERENMPS</sequence>
<protein>
    <submittedName>
        <fullName evidence="1">Uncharacterized protein</fullName>
    </submittedName>
</protein>
<comment type="caution">
    <text evidence="1">The sequence shown here is derived from an EMBL/GenBank/DDBJ whole genome shotgun (WGS) entry which is preliminary data.</text>
</comment>
<proteinExistence type="predicted"/>
<keyword evidence="2" id="KW-1185">Reference proteome</keyword>
<gene>
    <name evidence="1" type="ORF">BROSI_A3481</name>
</gene>
<evidence type="ECO:0000313" key="2">
    <source>
        <dbReference type="Proteomes" id="UP000032309"/>
    </source>
</evidence>
<dbReference type="Proteomes" id="UP000032309">
    <property type="component" value="Unassembled WGS sequence"/>
</dbReference>
<accession>A0ABQ0K1F8</accession>
<evidence type="ECO:0000313" key="1">
    <source>
        <dbReference type="EMBL" id="GAN34937.1"/>
    </source>
</evidence>
<name>A0ABQ0K1F8_9BACT</name>